<sequence>MLRFAPLRTRSSFSGALLRLLFGFAPRTLSACFFDAFDHLVQALKVRRRGHILRSLHLVDRLDSRFHIGQISIGNTACQVIDKRRVTVTHFFFFLPIQFIDQGANFIHIRVT</sequence>
<evidence type="ECO:0008006" key="3">
    <source>
        <dbReference type="Google" id="ProtNLM"/>
    </source>
</evidence>
<gene>
    <name evidence="1" type="ORF">CMASS_08210</name>
</gene>
<dbReference type="EMBL" id="CP063189">
    <property type="protein sequence ID" value="WCZ33068.1"/>
    <property type="molecule type" value="Genomic_DNA"/>
</dbReference>
<organism evidence="1 2">
    <name type="scientific">Corynebacterium massiliense DSM 45435</name>
    <dbReference type="NCBI Taxonomy" id="1121364"/>
    <lineage>
        <taxon>Bacteria</taxon>
        <taxon>Bacillati</taxon>
        <taxon>Actinomycetota</taxon>
        <taxon>Actinomycetes</taxon>
        <taxon>Mycobacteriales</taxon>
        <taxon>Corynebacteriaceae</taxon>
        <taxon>Corynebacterium</taxon>
    </lineage>
</organism>
<protein>
    <recommendedName>
        <fullName evidence="3">Secreted protein</fullName>
    </recommendedName>
</protein>
<proteinExistence type="predicted"/>
<evidence type="ECO:0000313" key="2">
    <source>
        <dbReference type="Proteomes" id="UP001220064"/>
    </source>
</evidence>
<keyword evidence="2" id="KW-1185">Reference proteome</keyword>
<name>A0ABY7U8P7_9CORY</name>
<evidence type="ECO:0000313" key="1">
    <source>
        <dbReference type="EMBL" id="WCZ33068.1"/>
    </source>
</evidence>
<accession>A0ABY7U8P7</accession>
<dbReference type="Proteomes" id="UP001220064">
    <property type="component" value="Chromosome"/>
</dbReference>
<reference evidence="1 2" key="1">
    <citation type="submission" date="2020-10" db="EMBL/GenBank/DDBJ databases">
        <title>Complete genome sequence of Corynebacterium massiliense DSM 45435, type strain of Corynebacterium massiliense.</title>
        <authorList>
            <person name="Busche T."/>
            <person name="Kalinowski J."/>
            <person name="Ruckert C."/>
        </authorList>
    </citation>
    <scope>NUCLEOTIDE SEQUENCE [LARGE SCALE GENOMIC DNA]</scope>
    <source>
        <strain evidence="1 2">DSM 45435</strain>
    </source>
</reference>